<evidence type="ECO:0000256" key="5">
    <source>
        <dbReference type="ARBA" id="ARBA00022723"/>
    </source>
</evidence>
<keyword evidence="5" id="KW-0479">Metal-binding</keyword>
<keyword evidence="2" id="KW-0723">Serine/threonine-protein kinase</keyword>
<dbReference type="InterPro" id="IPR011009">
    <property type="entry name" value="Kinase-like_dom_sf"/>
</dbReference>
<evidence type="ECO:0000256" key="7">
    <source>
        <dbReference type="ARBA" id="ARBA00022777"/>
    </source>
</evidence>
<reference evidence="14 15" key="1">
    <citation type="submission" date="2014-04" db="EMBL/GenBank/DDBJ databases">
        <title>Genome evolution of avian class.</title>
        <authorList>
            <person name="Zhang G."/>
            <person name="Li C."/>
        </authorList>
    </citation>
    <scope>NUCLEOTIDE SEQUENCE [LARGE SCALE GENOMIC DNA]</scope>
    <source>
        <strain evidence="14">BGI_N341</strain>
    </source>
</reference>
<keyword evidence="7 14" id="KW-0418">Kinase</keyword>
<dbReference type="Gene3D" id="3.10.20.90">
    <property type="entry name" value="Phosphatidylinositol 3-kinase Catalytic Subunit, Chain A, domain 1"/>
    <property type="match status" value="1"/>
</dbReference>
<gene>
    <name evidence="14" type="ORF">N341_07313</name>
</gene>
<dbReference type="CDD" id="cd06625">
    <property type="entry name" value="STKc_MEKK3_like"/>
    <property type="match status" value="1"/>
</dbReference>
<dbReference type="InterPro" id="IPR017441">
    <property type="entry name" value="Protein_kinase_ATP_BS"/>
</dbReference>
<proteinExistence type="predicted"/>
<evidence type="ECO:0000256" key="10">
    <source>
        <dbReference type="PROSITE-ProRule" id="PRU10141"/>
    </source>
</evidence>
<evidence type="ECO:0000313" key="14">
    <source>
        <dbReference type="EMBL" id="KFV58610.1"/>
    </source>
</evidence>
<dbReference type="PROSITE" id="PS50011">
    <property type="entry name" value="PROTEIN_KINASE_DOM"/>
    <property type="match status" value="1"/>
</dbReference>
<protein>
    <submittedName>
        <fullName evidence="14">Mitogen-activated protein kinase kinase kinase 3</fullName>
    </submittedName>
</protein>
<dbReference type="Pfam" id="PF00564">
    <property type="entry name" value="PB1"/>
    <property type="match status" value="1"/>
</dbReference>
<dbReference type="GO" id="GO:0004674">
    <property type="term" value="F:protein serine/threonine kinase activity"/>
    <property type="evidence" value="ECO:0007669"/>
    <property type="project" value="UniProtKB-KW"/>
</dbReference>
<keyword evidence="3" id="KW-0597">Phosphoprotein</keyword>
<evidence type="ECO:0000259" key="12">
    <source>
        <dbReference type="PROSITE" id="PS50011"/>
    </source>
</evidence>
<dbReference type="FunFam" id="1.10.510.10:FF:000071">
    <property type="entry name" value="Mitogen-activated protein kinase kinase kinase 3 isoform 2"/>
    <property type="match status" value="1"/>
</dbReference>
<dbReference type="GO" id="GO:0046872">
    <property type="term" value="F:metal ion binding"/>
    <property type="evidence" value="ECO:0007669"/>
    <property type="project" value="UniProtKB-KW"/>
</dbReference>
<comment type="cofactor">
    <cofactor evidence="1">
        <name>Mg(2+)</name>
        <dbReference type="ChEBI" id="CHEBI:18420"/>
    </cofactor>
</comment>
<name>A0A093FPL6_TYTAL</name>
<organism evidence="14 15">
    <name type="scientific">Tyto alba</name>
    <name type="common">Barn owl</name>
    <dbReference type="NCBI Taxonomy" id="56313"/>
    <lineage>
        <taxon>Eukaryota</taxon>
        <taxon>Metazoa</taxon>
        <taxon>Chordata</taxon>
        <taxon>Craniata</taxon>
        <taxon>Vertebrata</taxon>
        <taxon>Euteleostomi</taxon>
        <taxon>Archelosauria</taxon>
        <taxon>Archosauria</taxon>
        <taxon>Dinosauria</taxon>
        <taxon>Saurischia</taxon>
        <taxon>Theropoda</taxon>
        <taxon>Coelurosauria</taxon>
        <taxon>Aves</taxon>
        <taxon>Neognathae</taxon>
        <taxon>Neoaves</taxon>
        <taxon>Telluraves</taxon>
        <taxon>Strigiformes</taxon>
        <taxon>Tytonidae</taxon>
        <taxon>Tyto</taxon>
    </lineage>
</organism>
<feature type="region of interest" description="Disordered" evidence="11">
    <location>
        <begin position="126"/>
        <end position="187"/>
    </location>
</feature>
<keyword evidence="4" id="KW-0808">Transferase</keyword>
<dbReference type="PROSITE" id="PS51745">
    <property type="entry name" value="PB1"/>
    <property type="match status" value="1"/>
</dbReference>
<dbReference type="Pfam" id="PF00069">
    <property type="entry name" value="Pkinase"/>
    <property type="match status" value="1"/>
</dbReference>
<feature type="domain" description="PB1" evidence="13">
    <location>
        <begin position="43"/>
        <end position="122"/>
    </location>
</feature>
<dbReference type="InterPro" id="IPR000270">
    <property type="entry name" value="PB1_dom"/>
</dbReference>
<dbReference type="SMART" id="SM00220">
    <property type="entry name" value="S_TKc"/>
    <property type="match status" value="1"/>
</dbReference>
<dbReference type="GO" id="GO:0035556">
    <property type="term" value="P:intracellular signal transduction"/>
    <property type="evidence" value="ECO:0007669"/>
    <property type="project" value="UniProtKB-ARBA"/>
</dbReference>
<dbReference type="FunFam" id="3.10.20.90:FF:000026">
    <property type="entry name" value="Mitogen-activated protein kinase kinase kinase 3 isoform 2"/>
    <property type="match status" value="1"/>
</dbReference>
<dbReference type="InterPro" id="IPR034879">
    <property type="entry name" value="PB1_MEKK2/3"/>
</dbReference>
<dbReference type="Proteomes" id="UP000054190">
    <property type="component" value="Unassembled WGS sequence"/>
</dbReference>
<dbReference type="AlphaFoldDB" id="A0A093FPL6"/>
<dbReference type="InterPro" id="IPR053793">
    <property type="entry name" value="PB1-like"/>
</dbReference>
<evidence type="ECO:0000256" key="2">
    <source>
        <dbReference type="ARBA" id="ARBA00022527"/>
    </source>
</evidence>
<dbReference type="PANTHER" id="PTHR11584:SF392">
    <property type="entry name" value="MITOGEN-ACTIVATED PROTEIN KINASE KINASE KINASE 3"/>
    <property type="match status" value="1"/>
</dbReference>
<evidence type="ECO:0000259" key="13">
    <source>
        <dbReference type="PROSITE" id="PS51745"/>
    </source>
</evidence>
<keyword evidence="6 10" id="KW-0547">Nucleotide-binding</keyword>
<accession>A0A093FPL6</accession>
<sequence length="619" mass="70007">DEQEALKSIMKDLVALQMSRRHRLTGYDTMKNKDTAHSNKQNDVRIKFEHNGERRIIPFVRPVRYEDVQQKVKTAFGQPLDLHYMNNELSIPLKNQDDLDKAVDLLDRSSNVKSLRILLLSQDRNNVETENSSPHSGLPKQVRIKTSQSVGDVSTPYQQPEPRSRHLSVSSQNTGRSSPPPGYVPERQQRIARQGSYTSINSEGEFIPETNEQCMLDPLSSAENSVSGSCQSLDRKILSLECILLEEASLLSLHVLPDRENQIYDKAGKGGTYPRRYNVSMQHKDYNDGRRTFPRIRRHQGNLFTLVPSSRSLSTNGENLGLALQYLDPRGRLRSADSENALGVQERNIPTKSPSAPMNWRRGKLLGQGAFGRVYLCYDVDTGRELAAKQVQFDPESPETSKEVSALECEIQLLKNLQHERIVQYYGCLRDRAEKTLTIFMEYMPGGSVKDQLKAYGALTENVTRKYTRQILEGVSYLHSNMIVHRDIKGANILRDSAGNVKLGDFGASKRLQTICMSGTGIRSVTGTPYWMSPEVISGEGYGRKADVWSLGCTVVEMLTEKPPWAEYEAMAAIFKIATQPTNPQLPSHISEHCRDFLKQIFVEARHRPSAEELLRHQF</sequence>
<feature type="compositionally biased region" description="Polar residues" evidence="11">
    <location>
        <begin position="126"/>
        <end position="135"/>
    </location>
</feature>
<dbReference type="PROSITE" id="PS00107">
    <property type="entry name" value="PROTEIN_KINASE_ATP"/>
    <property type="match status" value="1"/>
</dbReference>
<evidence type="ECO:0000313" key="15">
    <source>
        <dbReference type="Proteomes" id="UP000054190"/>
    </source>
</evidence>
<dbReference type="SUPFAM" id="SSF56112">
    <property type="entry name" value="Protein kinase-like (PK-like)"/>
    <property type="match status" value="1"/>
</dbReference>
<dbReference type="SUPFAM" id="SSF54277">
    <property type="entry name" value="CAD &amp; PB1 domains"/>
    <property type="match status" value="1"/>
</dbReference>
<dbReference type="EMBL" id="KK398462">
    <property type="protein sequence ID" value="KFV58610.1"/>
    <property type="molecule type" value="Genomic_DNA"/>
</dbReference>
<dbReference type="Gene3D" id="1.10.510.10">
    <property type="entry name" value="Transferase(Phosphotransferase) domain 1"/>
    <property type="match status" value="1"/>
</dbReference>
<feature type="binding site" evidence="10">
    <location>
        <position position="389"/>
    </location>
    <ligand>
        <name>ATP</name>
        <dbReference type="ChEBI" id="CHEBI:30616"/>
    </ligand>
</feature>
<dbReference type="SMART" id="SM00666">
    <property type="entry name" value="PB1"/>
    <property type="match status" value="1"/>
</dbReference>
<feature type="domain" description="Protein kinase" evidence="12">
    <location>
        <begin position="360"/>
        <end position="619"/>
    </location>
</feature>
<evidence type="ECO:0000256" key="6">
    <source>
        <dbReference type="ARBA" id="ARBA00022741"/>
    </source>
</evidence>
<evidence type="ECO:0000256" key="3">
    <source>
        <dbReference type="ARBA" id="ARBA00022553"/>
    </source>
</evidence>
<evidence type="ECO:0000256" key="4">
    <source>
        <dbReference type="ARBA" id="ARBA00022679"/>
    </source>
</evidence>
<evidence type="ECO:0000256" key="11">
    <source>
        <dbReference type="SAM" id="MobiDB-lite"/>
    </source>
</evidence>
<feature type="compositionally biased region" description="Polar residues" evidence="11">
    <location>
        <begin position="144"/>
        <end position="158"/>
    </location>
</feature>
<dbReference type="PANTHER" id="PTHR11584">
    <property type="entry name" value="SERINE/THREONINE PROTEIN KINASE"/>
    <property type="match status" value="1"/>
</dbReference>
<feature type="non-terminal residue" evidence="14">
    <location>
        <position position="1"/>
    </location>
</feature>
<keyword evidence="15" id="KW-1185">Reference proteome</keyword>
<evidence type="ECO:0000256" key="9">
    <source>
        <dbReference type="ARBA" id="ARBA00022842"/>
    </source>
</evidence>
<dbReference type="GO" id="GO:0005524">
    <property type="term" value="F:ATP binding"/>
    <property type="evidence" value="ECO:0007669"/>
    <property type="project" value="UniProtKB-UniRule"/>
</dbReference>
<keyword evidence="8 10" id="KW-0067">ATP-binding</keyword>
<feature type="compositionally biased region" description="Polar residues" evidence="11">
    <location>
        <begin position="167"/>
        <end position="177"/>
    </location>
</feature>
<evidence type="ECO:0000256" key="1">
    <source>
        <dbReference type="ARBA" id="ARBA00001946"/>
    </source>
</evidence>
<feature type="non-terminal residue" evidence="14">
    <location>
        <position position="619"/>
    </location>
</feature>
<dbReference type="CDD" id="cd06405">
    <property type="entry name" value="PB1_Mekk2_3"/>
    <property type="match status" value="1"/>
</dbReference>
<evidence type="ECO:0000256" key="8">
    <source>
        <dbReference type="ARBA" id="ARBA00022840"/>
    </source>
</evidence>
<dbReference type="InterPro" id="IPR000719">
    <property type="entry name" value="Prot_kinase_dom"/>
</dbReference>
<keyword evidence="9" id="KW-0460">Magnesium</keyword>